<proteinExistence type="predicted"/>
<dbReference type="EMBL" id="PCSU01000001">
    <property type="protein sequence ID" value="PIP57009.1"/>
    <property type="molecule type" value="Genomic_DNA"/>
</dbReference>
<evidence type="ECO:0000313" key="1">
    <source>
        <dbReference type="EMBL" id="PIP57009.1"/>
    </source>
</evidence>
<evidence type="ECO:0000313" key="2">
    <source>
        <dbReference type="Proteomes" id="UP000228495"/>
    </source>
</evidence>
<comment type="caution">
    <text evidence="1">The sequence shown here is derived from an EMBL/GenBank/DDBJ whole genome shotgun (WGS) entry which is preliminary data.</text>
</comment>
<sequence>MTQNEHTLFVGEEEYNVKLVLSDYEGALNRRYVMTFHCTPKGEDKLKAICIAITDRTIHMWNDVGGNSEIKEDKEFFAWQIMQSYLPQLSENEAVKLFIHCDDNPSVLEGFIPIKASSTISETARMLIFSGNKPSNNLIRREILKVCYNQWQTDPHGFVSRPQLLKFIPVSEVELERNLDYLNKTYFVSGNLTNMEYFMVKITPQGIDVFEDPIEFNRRFSLRIEQQTYNVGGDMIVTQLTGDSNNTNIKSEIE</sequence>
<name>A0A2H0BHH8_UNCKA</name>
<protein>
    <submittedName>
        <fullName evidence="1">Uncharacterized protein</fullName>
    </submittedName>
</protein>
<dbReference type="Proteomes" id="UP000228495">
    <property type="component" value="Unassembled WGS sequence"/>
</dbReference>
<reference evidence="1 2" key="1">
    <citation type="submission" date="2017-09" db="EMBL/GenBank/DDBJ databases">
        <title>Depth-based differentiation of microbial function through sediment-hosted aquifers and enrichment of novel symbionts in the deep terrestrial subsurface.</title>
        <authorList>
            <person name="Probst A.J."/>
            <person name="Ladd B."/>
            <person name="Jarett J.K."/>
            <person name="Geller-Mcgrath D.E."/>
            <person name="Sieber C.M."/>
            <person name="Emerson J.B."/>
            <person name="Anantharaman K."/>
            <person name="Thomas B.C."/>
            <person name="Malmstrom R."/>
            <person name="Stieglmeier M."/>
            <person name="Klingl A."/>
            <person name="Woyke T."/>
            <person name="Ryan C.M."/>
            <person name="Banfield J.F."/>
        </authorList>
    </citation>
    <scope>NUCLEOTIDE SEQUENCE [LARGE SCALE GENOMIC DNA]</scope>
    <source>
        <strain evidence="1">CG22_combo_CG10-13_8_21_14_all_39_12</strain>
    </source>
</reference>
<dbReference type="AlphaFoldDB" id="A0A2H0BHH8"/>
<organism evidence="1 2">
    <name type="scientific">candidate division WWE3 bacterium CG22_combo_CG10-13_8_21_14_all_39_12</name>
    <dbReference type="NCBI Taxonomy" id="1975094"/>
    <lineage>
        <taxon>Bacteria</taxon>
        <taxon>Katanobacteria</taxon>
    </lineage>
</organism>
<gene>
    <name evidence="1" type="ORF">COX05_00180</name>
</gene>
<accession>A0A2H0BHH8</accession>